<keyword evidence="13" id="KW-1185">Reference proteome</keyword>
<dbReference type="PANTHER" id="PTHR11956">
    <property type="entry name" value="ARGINYL-TRNA SYNTHETASE"/>
    <property type="match status" value="1"/>
</dbReference>
<evidence type="ECO:0000256" key="1">
    <source>
        <dbReference type="ARBA" id="ARBA00005594"/>
    </source>
</evidence>
<dbReference type="CDD" id="cd07956">
    <property type="entry name" value="Anticodon_Ia_Arg"/>
    <property type="match status" value="1"/>
</dbReference>
<dbReference type="SUPFAM" id="SSF47323">
    <property type="entry name" value="Anticodon-binding domain of a subclass of class I aminoacyl-tRNA synthetases"/>
    <property type="match status" value="1"/>
</dbReference>
<comment type="subcellular location">
    <subcellularLocation>
        <location evidence="8">Cytoplasm</location>
    </subcellularLocation>
</comment>
<dbReference type="Gene3D" id="3.30.1360.70">
    <property type="entry name" value="Arginyl tRNA synthetase N-terminal domain"/>
    <property type="match status" value="1"/>
</dbReference>
<name>W4LR06_ENTF1</name>
<evidence type="ECO:0000256" key="3">
    <source>
        <dbReference type="ARBA" id="ARBA00022741"/>
    </source>
</evidence>
<organism evidence="12 13">
    <name type="scientific">Entotheonella factor</name>
    <dbReference type="NCBI Taxonomy" id="1429438"/>
    <lineage>
        <taxon>Bacteria</taxon>
        <taxon>Pseudomonadati</taxon>
        <taxon>Nitrospinota/Tectimicrobiota group</taxon>
        <taxon>Candidatus Tectimicrobiota</taxon>
        <taxon>Candidatus Entotheonellia</taxon>
        <taxon>Candidatus Entotheonellales</taxon>
        <taxon>Candidatus Entotheonellaceae</taxon>
        <taxon>Candidatus Entotheonella</taxon>
    </lineage>
</organism>
<evidence type="ECO:0000259" key="11">
    <source>
        <dbReference type="SMART" id="SM01016"/>
    </source>
</evidence>
<dbReference type="AlphaFoldDB" id="W4LR06"/>
<evidence type="ECO:0000256" key="9">
    <source>
        <dbReference type="RuleBase" id="RU363038"/>
    </source>
</evidence>
<comment type="similarity">
    <text evidence="1 8 9">Belongs to the class-I aminoacyl-tRNA synthetase family.</text>
</comment>
<comment type="subunit">
    <text evidence="8">Monomer.</text>
</comment>
<feature type="domain" description="Arginyl tRNA synthetase N-terminal" evidence="11">
    <location>
        <begin position="2"/>
        <end position="84"/>
    </location>
</feature>
<dbReference type="SMART" id="SM01016">
    <property type="entry name" value="Arg_tRNA_synt_N"/>
    <property type="match status" value="1"/>
</dbReference>
<keyword evidence="3 8" id="KW-0547">Nucleotide-binding</keyword>
<keyword evidence="5 8" id="KW-0648">Protein biosynthesis</keyword>
<dbReference type="GO" id="GO:0004814">
    <property type="term" value="F:arginine-tRNA ligase activity"/>
    <property type="evidence" value="ECO:0007669"/>
    <property type="project" value="UniProtKB-UniRule"/>
</dbReference>
<protein>
    <recommendedName>
        <fullName evidence="8">Arginine--tRNA ligase</fullName>
        <ecNumber evidence="8">6.1.1.19</ecNumber>
    </recommendedName>
    <alternativeName>
        <fullName evidence="8">Arginyl-tRNA synthetase</fullName>
        <shortName evidence="8">ArgRS</shortName>
    </alternativeName>
</protein>
<proteinExistence type="inferred from homology"/>
<dbReference type="InterPro" id="IPR036695">
    <property type="entry name" value="Arg-tRNA-synth_N_sf"/>
</dbReference>
<dbReference type="Pfam" id="PF00750">
    <property type="entry name" value="tRNA-synt_1d"/>
    <property type="match status" value="1"/>
</dbReference>
<dbReference type="PATRIC" id="fig|1429438.4.peg.2713"/>
<keyword evidence="6 8" id="KW-0030">Aminoacyl-tRNA synthetase</keyword>
<dbReference type="SUPFAM" id="SSF55190">
    <property type="entry name" value="Arginyl-tRNA synthetase (ArgRS), N-terminal 'additional' domain"/>
    <property type="match status" value="1"/>
</dbReference>
<sequence>MELYKEAVAQCLVAPLGEPVEKVMTMLRLPPEPEMGDYAFPCFPLAKTWKQAPQQIASRLAEEVVVQTPIASVQANGPYLNFTIADDILSQEVISGILAAGDDYGCGDEGHGHKVVIDYSAPNIAKELLFHHIRSTMIGHALIQILRARSYTVVSDNHLGDWGTPFGLLIAAYDRFGWDDQAGVEDIVQLNALYVRASAEAKTDPSFAQEGRQWFQRLEAGDPDARARWQWFVEVSLAEFQKVYDLLGVSFDYMLGESDYEPYLDDTVSLLEAKQVLSESEGALVVDLEAYDMPPFLVKKQDGTTLYGTRDLSTALYRHREWQFDTCLYVVDMGQSLHFKQLFQALKLAGQTWAASCHHIPFGLVLQKDAETGKWTKGSTRRGNASLLKTVLEDAIAMARQKIAESNPDLPNPDDVARQVGVGAVVFNDLRHRRVRDVKFDREAILNPHGETGPYMQYAHARCASVLAAAGLTPGEGVDYTQLREPEERALIRKLAAYPSVVAEAAREWEPSIIAQYLLDVAAEFNRYWARGNKDHTLRILRQDEPASTAARVALTAALRVVLRNGLHLLGVPTPDAM</sequence>
<dbReference type="InterPro" id="IPR001278">
    <property type="entry name" value="Arg-tRNA-ligase"/>
</dbReference>
<dbReference type="EMBL" id="AZHW01000400">
    <property type="protein sequence ID" value="ETW99816.1"/>
    <property type="molecule type" value="Genomic_DNA"/>
</dbReference>
<dbReference type="InterPro" id="IPR009080">
    <property type="entry name" value="tRNAsynth_Ia_anticodon-bd"/>
</dbReference>
<dbReference type="InterPro" id="IPR008909">
    <property type="entry name" value="DALR_anticod-bd"/>
</dbReference>
<dbReference type="HOGENOM" id="CLU_006406_6_1_7"/>
<dbReference type="Pfam" id="PF05746">
    <property type="entry name" value="DALR_1"/>
    <property type="match status" value="1"/>
</dbReference>
<dbReference type="Gene3D" id="1.10.730.10">
    <property type="entry name" value="Isoleucyl-tRNA Synthetase, Domain 1"/>
    <property type="match status" value="1"/>
</dbReference>
<keyword evidence="4 8" id="KW-0067">ATP-binding</keyword>
<evidence type="ECO:0000256" key="2">
    <source>
        <dbReference type="ARBA" id="ARBA00022598"/>
    </source>
</evidence>
<dbReference type="InterPro" id="IPR014729">
    <property type="entry name" value="Rossmann-like_a/b/a_fold"/>
</dbReference>
<evidence type="ECO:0000313" key="13">
    <source>
        <dbReference type="Proteomes" id="UP000019141"/>
    </source>
</evidence>
<evidence type="ECO:0000256" key="7">
    <source>
        <dbReference type="ARBA" id="ARBA00049339"/>
    </source>
</evidence>
<gene>
    <name evidence="8" type="primary">argS</name>
    <name evidence="12" type="ORF">ETSY1_13580</name>
</gene>
<dbReference type="Gene3D" id="3.40.50.620">
    <property type="entry name" value="HUPs"/>
    <property type="match status" value="1"/>
</dbReference>
<accession>W4LR06</accession>
<comment type="catalytic activity">
    <reaction evidence="7 8">
        <text>tRNA(Arg) + L-arginine + ATP = L-arginyl-tRNA(Arg) + AMP + diphosphate</text>
        <dbReference type="Rhea" id="RHEA:20301"/>
        <dbReference type="Rhea" id="RHEA-COMP:9658"/>
        <dbReference type="Rhea" id="RHEA-COMP:9673"/>
        <dbReference type="ChEBI" id="CHEBI:30616"/>
        <dbReference type="ChEBI" id="CHEBI:32682"/>
        <dbReference type="ChEBI" id="CHEBI:33019"/>
        <dbReference type="ChEBI" id="CHEBI:78442"/>
        <dbReference type="ChEBI" id="CHEBI:78513"/>
        <dbReference type="ChEBI" id="CHEBI:456215"/>
        <dbReference type="EC" id="6.1.1.19"/>
    </reaction>
</comment>
<dbReference type="InterPro" id="IPR035684">
    <property type="entry name" value="ArgRS_core"/>
</dbReference>
<dbReference type="EC" id="6.1.1.19" evidence="8"/>
<dbReference type="NCBIfam" id="TIGR00456">
    <property type="entry name" value="argS"/>
    <property type="match status" value="1"/>
</dbReference>
<dbReference type="Pfam" id="PF03485">
    <property type="entry name" value="Arg_tRNA_synt_N"/>
    <property type="match status" value="1"/>
</dbReference>
<evidence type="ECO:0000313" key="12">
    <source>
        <dbReference type="EMBL" id="ETW99816.1"/>
    </source>
</evidence>
<dbReference type="FunFam" id="3.40.50.620:FF:000116">
    <property type="entry name" value="Arginine--tRNA ligase"/>
    <property type="match status" value="1"/>
</dbReference>
<dbReference type="GO" id="GO:0005524">
    <property type="term" value="F:ATP binding"/>
    <property type="evidence" value="ECO:0007669"/>
    <property type="project" value="UniProtKB-UniRule"/>
</dbReference>
<comment type="caution">
    <text evidence="8">Lacks conserved residue(s) required for the propagation of feature annotation.</text>
</comment>
<keyword evidence="2 8" id="KW-0436">Ligase</keyword>
<evidence type="ECO:0000256" key="5">
    <source>
        <dbReference type="ARBA" id="ARBA00022917"/>
    </source>
</evidence>
<evidence type="ECO:0000256" key="4">
    <source>
        <dbReference type="ARBA" id="ARBA00022840"/>
    </source>
</evidence>
<dbReference type="HAMAP" id="MF_00123">
    <property type="entry name" value="Arg_tRNA_synth"/>
    <property type="match status" value="1"/>
</dbReference>
<dbReference type="InterPro" id="IPR005148">
    <property type="entry name" value="Arg-tRNA-synth_N"/>
</dbReference>
<evidence type="ECO:0000256" key="8">
    <source>
        <dbReference type="HAMAP-Rule" id="MF_00123"/>
    </source>
</evidence>
<keyword evidence="8" id="KW-0963">Cytoplasm</keyword>
<dbReference type="SMART" id="SM00836">
    <property type="entry name" value="DALR_1"/>
    <property type="match status" value="1"/>
</dbReference>
<dbReference type="Proteomes" id="UP000019141">
    <property type="component" value="Unassembled WGS sequence"/>
</dbReference>
<evidence type="ECO:0000259" key="10">
    <source>
        <dbReference type="SMART" id="SM00836"/>
    </source>
</evidence>
<evidence type="ECO:0000256" key="6">
    <source>
        <dbReference type="ARBA" id="ARBA00023146"/>
    </source>
</evidence>
<dbReference type="GO" id="GO:0005737">
    <property type="term" value="C:cytoplasm"/>
    <property type="evidence" value="ECO:0007669"/>
    <property type="project" value="UniProtKB-SubCell"/>
</dbReference>
<dbReference type="SUPFAM" id="SSF52374">
    <property type="entry name" value="Nucleotidylyl transferase"/>
    <property type="match status" value="1"/>
</dbReference>
<dbReference type="GO" id="GO:0006420">
    <property type="term" value="P:arginyl-tRNA aminoacylation"/>
    <property type="evidence" value="ECO:0007669"/>
    <property type="project" value="UniProtKB-UniRule"/>
</dbReference>
<reference evidence="12 13" key="1">
    <citation type="journal article" date="2014" name="Nature">
        <title>An environmental bacterial taxon with a large and distinct metabolic repertoire.</title>
        <authorList>
            <person name="Wilson M.C."/>
            <person name="Mori T."/>
            <person name="Ruckert C."/>
            <person name="Uria A.R."/>
            <person name="Helf M.J."/>
            <person name="Takada K."/>
            <person name="Gernert C."/>
            <person name="Steffens U.A."/>
            <person name="Heycke N."/>
            <person name="Schmitt S."/>
            <person name="Rinke C."/>
            <person name="Helfrich E.J."/>
            <person name="Brachmann A.O."/>
            <person name="Gurgui C."/>
            <person name="Wakimoto T."/>
            <person name="Kracht M."/>
            <person name="Crusemann M."/>
            <person name="Hentschel U."/>
            <person name="Abe I."/>
            <person name="Matsunaga S."/>
            <person name="Kalinowski J."/>
            <person name="Takeyama H."/>
            <person name="Piel J."/>
        </authorList>
    </citation>
    <scope>NUCLEOTIDE SEQUENCE [LARGE SCALE GENOMIC DNA]</scope>
    <source>
        <strain evidence="13">TSY1</strain>
    </source>
</reference>
<dbReference type="PANTHER" id="PTHR11956:SF5">
    <property type="entry name" value="ARGININE--TRNA LIGASE, CYTOPLASMIC"/>
    <property type="match status" value="1"/>
</dbReference>
<dbReference type="PRINTS" id="PR01038">
    <property type="entry name" value="TRNASYNTHARG"/>
</dbReference>
<feature type="domain" description="DALR anticodon binding" evidence="10">
    <location>
        <begin position="456"/>
        <end position="578"/>
    </location>
</feature>
<comment type="caution">
    <text evidence="12">The sequence shown here is derived from an EMBL/GenBank/DDBJ whole genome shotgun (WGS) entry which is preliminary data.</text>
</comment>